<gene>
    <name evidence="1" type="ORF">P175DRAFT_0560448</name>
</gene>
<dbReference type="AlphaFoldDB" id="A0A2T5LN99"/>
<dbReference type="Proteomes" id="UP000244073">
    <property type="component" value="Unassembled WGS sequence"/>
</dbReference>
<comment type="caution">
    <text evidence="1">The sequence shown here is derived from an EMBL/GenBank/DDBJ whole genome shotgun (WGS) entry which is preliminary data.</text>
</comment>
<sequence length="233" mass="26010">MESSRGLECREINLQCLFPLSTYAYAIASLISRDLGEATLKQEVGNHSALTTYLSWIFGLFEATPVHAQNSIGIAFQMRSSHPIANRPEITPRAENGGKFPEYGRSIIFDYHSVSSQFPSKSLPWPPKWCNRLFVHPDRLALTVQRCEIAWIVLDLLWPIICVLHWGQSKIVVLAGPCQIYLANVGGHEHTHTYNTYIVDTGAMCQPKSRFIAIAKLGTTINDLLPAEICVNG</sequence>
<protein>
    <submittedName>
        <fullName evidence="1">Uncharacterized protein</fullName>
    </submittedName>
</protein>
<dbReference type="VEuPathDB" id="FungiDB:P175DRAFT_0560448"/>
<name>A0A2T5LN99_9EURO</name>
<dbReference type="GeneID" id="63817866"/>
<dbReference type="EMBL" id="MSFN02000009">
    <property type="protein sequence ID" value="PTU17752.1"/>
    <property type="molecule type" value="Genomic_DNA"/>
</dbReference>
<organism evidence="1 2">
    <name type="scientific">Aspergillus ochraceoroseus IBT 24754</name>
    <dbReference type="NCBI Taxonomy" id="1392256"/>
    <lineage>
        <taxon>Eukaryota</taxon>
        <taxon>Fungi</taxon>
        <taxon>Dikarya</taxon>
        <taxon>Ascomycota</taxon>
        <taxon>Pezizomycotina</taxon>
        <taxon>Eurotiomycetes</taxon>
        <taxon>Eurotiomycetidae</taxon>
        <taxon>Eurotiales</taxon>
        <taxon>Aspergillaceae</taxon>
        <taxon>Aspergillus</taxon>
        <taxon>Aspergillus subgen. Nidulantes</taxon>
    </lineage>
</organism>
<reference evidence="1 2" key="1">
    <citation type="journal article" date="2018" name="Proc. Natl. Acad. Sci. U.S.A.">
        <title>Linking secondary metabolites to gene clusters through genome sequencing of six diverse Aspergillus species.</title>
        <authorList>
            <person name="Kaerboelling I."/>
            <person name="Vesth T.C."/>
            <person name="Frisvad J.C."/>
            <person name="Nybo J.L."/>
            <person name="Theobald S."/>
            <person name="Kuo A."/>
            <person name="Bowyer P."/>
            <person name="Matsuda Y."/>
            <person name="Mondo S."/>
            <person name="Lyhne E.K."/>
            <person name="Kogle M.E."/>
            <person name="Clum A."/>
            <person name="Lipzen A."/>
            <person name="Salamov A."/>
            <person name="Ngan C.Y."/>
            <person name="Daum C."/>
            <person name="Chiniquy J."/>
            <person name="Barry K."/>
            <person name="LaButti K."/>
            <person name="Haridas S."/>
            <person name="Simmons B.A."/>
            <person name="Magnuson J.K."/>
            <person name="Mortensen U.H."/>
            <person name="Larsen T.O."/>
            <person name="Grigoriev I.V."/>
            <person name="Baker S.E."/>
            <person name="Andersen M.R."/>
        </authorList>
    </citation>
    <scope>NUCLEOTIDE SEQUENCE [LARGE SCALE GENOMIC DNA]</scope>
    <source>
        <strain evidence="1 2">IBT 24754</strain>
    </source>
</reference>
<accession>A0A2T5LN99</accession>
<evidence type="ECO:0000313" key="2">
    <source>
        <dbReference type="Proteomes" id="UP000244073"/>
    </source>
</evidence>
<proteinExistence type="predicted"/>
<dbReference type="RefSeq" id="XP_040749144.1">
    <property type="nucleotide sequence ID" value="XM_040900982.1"/>
</dbReference>
<evidence type="ECO:0000313" key="1">
    <source>
        <dbReference type="EMBL" id="PTU17752.1"/>
    </source>
</evidence>